<dbReference type="AlphaFoldDB" id="A0A6N2AT80"/>
<dbReference type="EMBL" id="RXGB01007199">
    <property type="protein sequence ID" value="TMW85697.1"/>
    <property type="molecule type" value="Genomic_DNA"/>
</dbReference>
<name>A0A6N2AT80_SOLCI</name>
<protein>
    <submittedName>
        <fullName evidence="1">Uncharacterized protein</fullName>
    </submittedName>
</protein>
<sequence length="99" mass="11574">MNNSRSVLSKLLHMTTQKLDLQTCMAMRSYLSHSGRMILLIIMSSLTLLKKKKESGKYLISRAIGENLAELKEFKIRKDYRLALRKDEDNHVSLDYERI</sequence>
<comment type="caution">
    <text evidence="1">The sequence shown here is derived from an EMBL/GenBank/DDBJ whole genome shotgun (WGS) entry which is preliminary data.</text>
</comment>
<proteinExistence type="predicted"/>
<accession>A0A6N2AT80</accession>
<reference evidence="1" key="1">
    <citation type="submission" date="2019-05" db="EMBL/GenBank/DDBJ databases">
        <title>The de novo reference genome and transcriptome assemblies of the wild tomato species Solanum chilense.</title>
        <authorList>
            <person name="Stam R."/>
            <person name="Nosenko T."/>
            <person name="Hoerger A.C."/>
            <person name="Stephan W."/>
            <person name="Seidel M.A."/>
            <person name="Kuhn J.M.M."/>
            <person name="Haberer G."/>
            <person name="Tellier A."/>
        </authorList>
    </citation>
    <scope>NUCLEOTIDE SEQUENCE</scope>
    <source>
        <tissue evidence="1">Mature leaves</tissue>
    </source>
</reference>
<organism evidence="1">
    <name type="scientific">Solanum chilense</name>
    <name type="common">Tomato</name>
    <name type="synonym">Lycopersicon chilense</name>
    <dbReference type="NCBI Taxonomy" id="4083"/>
    <lineage>
        <taxon>Eukaryota</taxon>
        <taxon>Viridiplantae</taxon>
        <taxon>Streptophyta</taxon>
        <taxon>Embryophyta</taxon>
        <taxon>Tracheophyta</taxon>
        <taxon>Spermatophyta</taxon>
        <taxon>Magnoliopsida</taxon>
        <taxon>eudicotyledons</taxon>
        <taxon>Gunneridae</taxon>
        <taxon>Pentapetalae</taxon>
        <taxon>asterids</taxon>
        <taxon>lamiids</taxon>
        <taxon>Solanales</taxon>
        <taxon>Solanaceae</taxon>
        <taxon>Solanoideae</taxon>
        <taxon>Solaneae</taxon>
        <taxon>Solanum</taxon>
        <taxon>Solanum subgen. Lycopersicon</taxon>
    </lineage>
</organism>
<evidence type="ECO:0000313" key="1">
    <source>
        <dbReference type="EMBL" id="TMW85697.1"/>
    </source>
</evidence>
<gene>
    <name evidence="1" type="ORF">EJD97_022697</name>
</gene>